<keyword evidence="5" id="KW-1185">Reference proteome</keyword>
<reference evidence="4 5" key="1">
    <citation type="submission" date="2020-08" db="EMBL/GenBank/DDBJ databases">
        <title>Edaphobacter telluris sp. nov. and Acidobacterium dinghuensis sp. nov., two acidobacteria isolated from forest soil.</title>
        <authorList>
            <person name="Fu J."/>
            <person name="Qiu L."/>
        </authorList>
    </citation>
    <scope>NUCLEOTIDE SEQUENCE [LARGE SCALE GENOMIC DNA]</scope>
    <source>
        <strain evidence="4">4Y35</strain>
    </source>
</reference>
<dbReference type="PANTHER" id="PTHR38731:SF3">
    <property type="entry name" value="BLL6125 PROTEIN"/>
    <property type="match status" value="1"/>
</dbReference>
<dbReference type="Proteomes" id="UP000515312">
    <property type="component" value="Chromosome"/>
</dbReference>
<evidence type="ECO:0000259" key="3">
    <source>
        <dbReference type="Pfam" id="PF04773"/>
    </source>
</evidence>
<accession>A0A7G8BH82</accession>
<dbReference type="InterPro" id="IPR006860">
    <property type="entry name" value="FecR"/>
</dbReference>
<protein>
    <submittedName>
        <fullName evidence="4">FecR domain-containing protein</fullName>
    </submittedName>
</protein>
<dbReference type="Pfam" id="PF04773">
    <property type="entry name" value="FecR"/>
    <property type="match status" value="1"/>
</dbReference>
<feature type="compositionally biased region" description="Basic and acidic residues" evidence="1">
    <location>
        <begin position="569"/>
        <end position="585"/>
    </location>
</feature>
<feature type="compositionally biased region" description="Basic and acidic residues" evidence="1">
    <location>
        <begin position="535"/>
        <end position="549"/>
    </location>
</feature>
<evidence type="ECO:0000256" key="2">
    <source>
        <dbReference type="SAM" id="SignalP"/>
    </source>
</evidence>
<evidence type="ECO:0000313" key="5">
    <source>
        <dbReference type="Proteomes" id="UP000515312"/>
    </source>
</evidence>
<dbReference type="KEGG" id="adin:H7849_23200"/>
<organism evidence="4 5">
    <name type="scientific">Alloacidobacterium dinghuense</name>
    <dbReference type="NCBI Taxonomy" id="2763107"/>
    <lineage>
        <taxon>Bacteria</taxon>
        <taxon>Pseudomonadati</taxon>
        <taxon>Acidobacteriota</taxon>
        <taxon>Terriglobia</taxon>
        <taxon>Terriglobales</taxon>
        <taxon>Acidobacteriaceae</taxon>
        <taxon>Alloacidobacterium</taxon>
    </lineage>
</organism>
<dbReference type="EMBL" id="CP060394">
    <property type="protein sequence ID" value="QNI31902.1"/>
    <property type="molecule type" value="Genomic_DNA"/>
</dbReference>
<dbReference type="AlphaFoldDB" id="A0A7G8BH82"/>
<keyword evidence="2" id="KW-0732">Signal</keyword>
<feature type="compositionally biased region" description="Polar residues" evidence="1">
    <location>
        <begin position="480"/>
        <end position="504"/>
    </location>
</feature>
<feature type="signal peptide" evidence="2">
    <location>
        <begin position="1"/>
        <end position="26"/>
    </location>
</feature>
<dbReference type="PROSITE" id="PS51257">
    <property type="entry name" value="PROKAR_LIPOPROTEIN"/>
    <property type="match status" value="1"/>
</dbReference>
<gene>
    <name evidence="4" type="ORF">H7849_23200</name>
</gene>
<dbReference type="PANTHER" id="PTHR38731">
    <property type="entry name" value="LIPL45-RELATED LIPOPROTEIN-RELATED"/>
    <property type="match status" value="1"/>
</dbReference>
<feature type="region of interest" description="Disordered" evidence="1">
    <location>
        <begin position="462"/>
        <end position="592"/>
    </location>
</feature>
<dbReference type="Gene3D" id="2.60.120.1440">
    <property type="match status" value="1"/>
</dbReference>
<evidence type="ECO:0000256" key="1">
    <source>
        <dbReference type="SAM" id="MobiDB-lite"/>
    </source>
</evidence>
<proteinExistence type="predicted"/>
<feature type="domain" description="FecR protein" evidence="3">
    <location>
        <begin position="68"/>
        <end position="165"/>
    </location>
</feature>
<evidence type="ECO:0000313" key="4">
    <source>
        <dbReference type="EMBL" id="QNI31902.1"/>
    </source>
</evidence>
<dbReference type="Pfam" id="PF20245">
    <property type="entry name" value="DUF6600"/>
    <property type="match status" value="1"/>
</dbReference>
<dbReference type="InterPro" id="IPR046535">
    <property type="entry name" value="DUF6600"/>
</dbReference>
<sequence>MSAGRNLLAVLACAVSLACSASPLHADADDPPAVVGRLHAMQGSVSVQPADVDQWSQVAENYPVATGDRIYSDQNSRAEIQLGSMAVRMWQTTDLTFTNLADQLTQLGLAQGSIRVRTFSLNPGAQVEVDTPNGSLTVVQPGDFRVDSYTSDGGTVVTVNSGQVQVTGPGLSEYVNAGQSIQLQGTNPIQIASIQVPNPDAFDSWCVDRDRHILNAQAGQYVGRNVVGYDDLDGYGAWSNDADYGPVWYPGGVAVDWVPYRFGHWVWVGPWGWTWVEDEPWGYAPFHYGRWAFIGSRWGWIPGPIVAYPVWSPAFVAFAGGGGFAVGVGGVAAWFPLGPGEPFYPWYHCSTTYIRNINVTNINITRIRNVTVVNNYNTFINHVNNLNDVHINYANRTRAFTAVNGNAFASAHPVRENMVRVDPSQIEHAQVIPHPSISPTMEAKVPHPVNTVRVATTRPTLLVHGGQEEQARPGAPLQNVPRTPTHQEAGNLQQPRPTTGNQPSRPVVPEENLNRQQTEPRPLVTRTQPPPQQPKFEEKQKAMDSHPGRPLEPQQIDNLRQGKPAGVPQDREWPSHTESVPHQESPRPSPHR</sequence>
<feature type="chain" id="PRO_5028987159" evidence="2">
    <location>
        <begin position="27"/>
        <end position="592"/>
    </location>
</feature>
<dbReference type="RefSeq" id="WP_186742860.1">
    <property type="nucleotide sequence ID" value="NZ_CP060394.1"/>
</dbReference>
<name>A0A7G8BH82_9BACT</name>